<protein>
    <submittedName>
        <fullName evidence="4">LytTR family DNA-binding domain-containing protein</fullName>
    </submittedName>
</protein>
<dbReference type="InterPro" id="IPR011006">
    <property type="entry name" value="CheY-like_superfamily"/>
</dbReference>
<evidence type="ECO:0000259" key="3">
    <source>
        <dbReference type="PROSITE" id="PS50930"/>
    </source>
</evidence>
<name>A0A9X1PFZ4_9BACT</name>
<keyword evidence="1" id="KW-0597">Phosphoprotein</keyword>
<dbReference type="GO" id="GO:0003677">
    <property type="term" value="F:DNA binding"/>
    <property type="evidence" value="ECO:0007669"/>
    <property type="project" value="UniProtKB-KW"/>
</dbReference>
<dbReference type="Gene3D" id="3.40.50.2300">
    <property type="match status" value="1"/>
</dbReference>
<dbReference type="GO" id="GO:0000156">
    <property type="term" value="F:phosphorelay response regulator activity"/>
    <property type="evidence" value="ECO:0007669"/>
    <property type="project" value="InterPro"/>
</dbReference>
<evidence type="ECO:0000313" key="5">
    <source>
        <dbReference type="Proteomes" id="UP001139000"/>
    </source>
</evidence>
<dbReference type="Pfam" id="PF00072">
    <property type="entry name" value="Response_reg"/>
    <property type="match status" value="1"/>
</dbReference>
<reference evidence="4" key="1">
    <citation type="submission" date="2021-12" db="EMBL/GenBank/DDBJ databases">
        <title>Novel species in genus Dyadobacter.</title>
        <authorList>
            <person name="Ma C."/>
        </authorList>
    </citation>
    <scope>NUCLEOTIDE SEQUENCE</scope>
    <source>
        <strain evidence="4">LJ419</strain>
    </source>
</reference>
<dbReference type="Pfam" id="PF04397">
    <property type="entry name" value="LytTR"/>
    <property type="match status" value="1"/>
</dbReference>
<dbReference type="SUPFAM" id="SSF52172">
    <property type="entry name" value="CheY-like"/>
    <property type="match status" value="1"/>
</dbReference>
<keyword evidence="4" id="KW-0238">DNA-binding</keyword>
<evidence type="ECO:0000256" key="1">
    <source>
        <dbReference type="PROSITE-ProRule" id="PRU00169"/>
    </source>
</evidence>
<dbReference type="Proteomes" id="UP001139000">
    <property type="component" value="Unassembled WGS sequence"/>
</dbReference>
<gene>
    <name evidence="4" type="ORF">LXM26_03115</name>
</gene>
<organism evidence="4 5">
    <name type="scientific">Dyadobacter chenwenxiniae</name>
    <dbReference type="NCBI Taxonomy" id="2906456"/>
    <lineage>
        <taxon>Bacteria</taxon>
        <taxon>Pseudomonadati</taxon>
        <taxon>Bacteroidota</taxon>
        <taxon>Cytophagia</taxon>
        <taxon>Cytophagales</taxon>
        <taxon>Spirosomataceae</taxon>
        <taxon>Dyadobacter</taxon>
    </lineage>
</organism>
<dbReference type="EMBL" id="JAJTTC010000001">
    <property type="protein sequence ID" value="MCF0060467.1"/>
    <property type="molecule type" value="Genomic_DNA"/>
</dbReference>
<evidence type="ECO:0000259" key="2">
    <source>
        <dbReference type="PROSITE" id="PS50110"/>
    </source>
</evidence>
<feature type="domain" description="HTH LytTR-type" evidence="3">
    <location>
        <begin position="143"/>
        <end position="250"/>
    </location>
</feature>
<keyword evidence="5" id="KW-1185">Reference proteome</keyword>
<dbReference type="PROSITE" id="PS50110">
    <property type="entry name" value="RESPONSE_REGULATORY"/>
    <property type="match status" value="1"/>
</dbReference>
<dbReference type="InterPro" id="IPR001789">
    <property type="entry name" value="Sig_transdc_resp-reg_receiver"/>
</dbReference>
<dbReference type="PROSITE" id="PS50930">
    <property type="entry name" value="HTH_LYTTR"/>
    <property type="match status" value="1"/>
</dbReference>
<dbReference type="InterPro" id="IPR007492">
    <property type="entry name" value="LytTR_DNA-bd_dom"/>
</dbReference>
<feature type="modified residue" description="4-aspartylphosphate" evidence="1">
    <location>
        <position position="55"/>
    </location>
</feature>
<dbReference type="FunFam" id="3.40.50.2300:FF:000361">
    <property type="entry name" value="Two-component system response regulator"/>
    <property type="match status" value="1"/>
</dbReference>
<dbReference type="AlphaFoldDB" id="A0A9X1PFZ4"/>
<dbReference type="InterPro" id="IPR046947">
    <property type="entry name" value="LytR-like"/>
</dbReference>
<dbReference type="SMART" id="SM00448">
    <property type="entry name" value="REC"/>
    <property type="match status" value="1"/>
</dbReference>
<dbReference type="PANTHER" id="PTHR37299">
    <property type="entry name" value="TRANSCRIPTIONAL REGULATOR-RELATED"/>
    <property type="match status" value="1"/>
</dbReference>
<sequence>MNVVIIEDEARTARQLERMLRKYDPNIKLSATLPSVKEAVSWFNESPLPDLVFMDIHLEDGLAFRIFEQISLTVPIVFTTAYDEYMLKAFKVNSIDYLLKPVDYDELAASIEKFRNLRPEQPNMNSLFRLIEARQSASYRERFMITIGHKIWSIDVSNVAYFFSEEKATTLVTIDDKHYPVEYSLDQLLTMVDPNHFFRINRQFLVSRRAIQHIHVYSVGRLKVDLIQSPKQDVFVSMSRLSEFKDWLGR</sequence>
<feature type="domain" description="Response regulatory" evidence="2">
    <location>
        <begin position="2"/>
        <end position="115"/>
    </location>
</feature>
<dbReference type="SMART" id="SM00850">
    <property type="entry name" value="LytTR"/>
    <property type="match status" value="1"/>
</dbReference>
<dbReference type="RefSeq" id="WP_234653230.1">
    <property type="nucleotide sequence ID" value="NZ_CP094997.1"/>
</dbReference>
<comment type="caution">
    <text evidence="4">The sequence shown here is derived from an EMBL/GenBank/DDBJ whole genome shotgun (WGS) entry which is preliminary data.</text>
</comment>
<proteinExistence type="predicted"/>
<dbReference type="Gene3D" id="2.40.50.1020">
    <property type="entry name" value="LytTr DNA-binding domain"/>
    <property type="match status" value="1"/>
</dbReference>
<evidence type="ECO:0000313" key="4">
    <source>
        <dbReference type="EMBL" id="MCF0060467.1"/>
    </source>
</evidence>
<accession>A0A9X1PFZ4</accession>
<dbReference type="PANTHER" id="PTHR37299:SF1">
    <property type="entry name" value="STAGE 0 SPORULATION PROTEIN A HOMOLOG"/>
    <property type="match status" value="1"/>
</dbReference>